<dbReference type="RefSeq" id="WP_066231791.1">
    <property type="nucleotide sequence ID" value="NZ_LQYN01000056.1"/>
</dbReference>
<evidence type="ECO:0000313" key="2">
    <source>
        <dbReference type="EMBL" id="KYD05480.1"/>
    </source>
</evidence>
<evidence type="ECO:0000259" key="1">
    <source>
        <dbReference type="Pfam" id="PF07827"/>
    </source>
</evidence>
<evidence type="ECO:0000313" key="3">
    <source>
        <dbReference type="Proteomes" id="UP000075666"/>
    </source>
</evidence>
<dbReference type="SUPFAM" id="SSF81593">
    <property type="entry name" value="Nucleotidyltransferase substrate binding subunit/domain"/>
    <property type="match status" value="1"/>
</dbReference>
<accession>A0A150KZL8</accession>
<dbReference type="AlphaFoldDB" id="A0A150KZL8"/>
<dbReference type="InterPro" id="IPR043519">
    <property type="entry name" value="NT_sf"/>
</dbReference>
<gene>
    <name evidence="2" type="ORF">B4102_3204</name>
</gene>
<dbReference type="STRING" id="46224.B4102_3204"/>
<name>A0A150KZL8_9BACI</name>
<reference evidence="2 3" key="1">
    <citation type="submission" date="2016-01" db="EMBL/GenBank/DDBJ databases">
        <title>Genome Sequences of Twelve Sporeforming Bacillus Species Isolated from Foods.</title>
        <authorList>
            <person name="Berendsen E.M."/>
            <person name="Wells-Bennik M.H."/>
            <person name="Krawcyk A.O."/>
            <person name="De Jong A."/>
            <person name="Holsappel S."/>
            <person name="Eijlander R.T."/>
            <person name="Kuipers O.P."/>
        </authorList>
    </citation>
    <scope>NUCLEOTIDE SEQUENCE [LARGE SCALE GENOMIC DNA]</scope>
    <source>
        <strain evidence="2 3">B4102</strain>
    </source>
</reference>
<dbReference type="EMBL" id="LQYN01000056">
    <property type="protein sequence ID" value="KYD05480.1"/>
    <property type="molecule type" value="Genomic_DNA"/>
</dbReference>
<proteinExistence type="predicted"/>
<feature type="domain" description="Kanamycin nucleotidyltransferase C-terminal" evidence="1">
    <location>
        <begin position="115"/>
        <end position="244"/>
    </location>
</feature>
<protein>
    <recommendedName>
        <fullName evidence="1">Kanamycin nucleotidyltransferase C-terminal domain-containing protein</fullName>
    </recommendedName>
</protein>
<dbReference type="GO" id="GO:0046677">
    <property type="term" value="P:response to antibiotic"/>
    <property type="evidence" value="ECO:0007669"/>
    <property type="project" value="InterPro"/>
</dbReference>
<dbReference type="SUPFAM" id="SSF81301">
    <property type="entry name" value="Nucleotidyltransferase"/>
    <property type="match status" value="1"/>
</dbReference>
<dbReference type="Gene3D" id="3.30.460.10">
    <property type="entry name" value="Beta Polymerase, domain 2"/>
    <property type="match status" value="1"/>
</dbReference>
<dbReference type="Gene3D" id="1.20.120.330">
    <property type="entry name" value="Nucleotidyltransferases domain 2"/>
    <property type="match status" value="1"/>
</dbReference>
<keyword evidence="3" id="KW-1185">Reference proteome</keyword>
<sequence length="253" mass="29418">MLTFPVPTTREEKFNMMNEIKDRLLSKHGTKILAIGVYGSIGQEKDGPYSDIEMHVVLEDGIQLEGHEFIYDKFKIEIGMDQKKDIFKEAAEIDESWPIKAGSFVHITPLYDPTNLFEELRKMPYQASDAVFKVVMREFMIWEPYETVGKLRNNFMSGNFGYLTLGAKDLVWQTAKLIGLANRKFFTTRARTFEESLLMESRPAGYDELVRKVMAGTLEDKEYIYQLCEKLWTGLNEWFAELGIEYKVQELPF</sequence>
<dbReference type="GO" id="GO:0016779">
    <property type="term" value="F:nucleotidyltransferase activity"/>
    <property type="evidence" value="ECO:0007669"/>
    <property type="project" value="InterPro"/>
</dbReference>
<dbReference type="Pfam" id="PF07827">
    <property type="entry name" value="KNTase_C"/>
    <property type="match status" value="1"/>
</dbReference>
<dbReference type="OrthoDB" id="24442at2"/>
<comment type="caution">
    <text evidence="2">The sequence shown here is derived from an EMBL/GenBank/DDBJ whole genome shotgun (WGS) entry which is preliminary data.</text>
</comment>
<dbReference type="Proteomes" id="UP000075666">
    <property type="component" value="Unassembled WGS sequence"/>
</dbReference>
<organism evidence="2 3">
    <name type="scientific">Heyndrickxia sporothermodurans</name>
    <dbReference type="NCBI Taxonomy" id="46224"/>
    <lineage>
        <taxon>Bacteria</taxon>
        <taxon>Bacillati</taxon>
        <taxon>Bacillota</taxon>
        <taxon>Bacilli</taxon>
        <taxon>Bacillales</taxon>
        <taxon>Bacillaceae</taxon>
        <taxon>Heyndrickxia</taxon>
    </lineage>
</organism>
<dbReference type="PATRIC" id="fig|46224.3.peg.3180"/>
<dbReference type="InterPro" id="IPR012481">
    <property type="entry name" value="KNTase_C"/>
</dbReference>